<accession>A0A6G1AKA6</accession>
<feature type="non-terminal residue" evidence="3">
    <location>
        <position position="160"/>
    </location>
</feature>
<dbReference type="GO" id="GO:0005634">
    <property type="term" value="C:nucleus"/>
    <property type="evidence" value="ECO:0007669"/>
    <property type="project" value="TreeGrafter"/>
</dbReference>
<reference evidence="3 4" key="1">
    <citation type="submission" date="2019-11" db="EMBL/GenBank/DDBJ databases">
        <authorList>
            <person name="Yang C."/>
            <person name="Li F."/>
        </authorList>
    </citation>
    <scope>NUCLEOTIDE SEQUENCE [LARGE SCALE GENOMIC DNA]</scope>
    <source>
        <strain evidence="3">KB4526</strain>
        <tissue evidence="3">Muscle</tissue>
    </source>
</reference>
<name>A0A6G1AKA6_CROCR</name>
<proteinExistence type="inferred from homology"/>
<gene>
    <name evidence="3" type="primary">Fam71c_1</name>
    <name evidence="3" type="ORF">FOF47_R20739</name>
</gene>
<comment type="caution">
    <text evidence="3">The sequence shown here is derived from an EMBL/GenBank/DDBJ whole genome shotgun (WGS) entry which is preliminary data.</text>
</comment>
<evidence type="ECO:0000259" key="2">
    <source>
        <dbReference type="Pfam" id="PF12480"/>
    </source>
</evidence>
<dbReference type="EMBL" id="VOAJ01005108">
    <property type="protein sequence ID" value="KAF0875563.1"/>
    <property type="molecule type" value="Genomic_DNA"/>
</dbReference>
<keyword evidence="4" id="KW-1185">Reference proteome</keyword>
<sequence>QINKRGEVIDVHNSLQMVTVGTAYTSHNLTIPGIMLLAQPAVSCAVRARNDQDTRGKGLRSIKSLELTRLLPLKFVKVSVYNHKEKQFHLKLVTGRSFYLQLWVPPDAKEDLFACWEDLVHLLRPPGEAYSGTLAQPVGDIISIPVLEEDKENPAVSLCE</sequence>
<protein>
    <submittedName>
        <fullName evidence="3">FA71C protein</fullName>
    </submittedName>
</protein>
<feature type="non-terminal residue" evidence="3">
    <location>
        <position position="1"/>
    </location>
</feature>
<dbReference type="AlphaFoldDB" id="A0A6G1AKA6"/>
<dbReference type="InterPro" id="IPR022168">
    <property type="entry name" value="GARIL-like_Rab2B-bd"/>
</dbReference>
<evidence type="ECO:0000313" key="4">
    <source>
        <dbReference type="Proteomes" id="UP000475037"/>
    </source>
</evidence>
<comment type="similarity">
    <text evidence="1">Belongs to the GARIN family.</text>
</comment>
<evidence type="ECO:0000313" key="3">
    <source>
        <dbReference type="EMBL" id="KAF0875563.1"/>
    </source>
</evidence>
<evidence type="ECO:0000256" key="1">
    <source>
        <dbReference type="ARBA" id="ARBA00038379"/>
    </source>
</evidence>
<dbReference type="Proteomes" id="UP000475037">
    <property type="component" value="Unassembled WGS sequence"/>
</dbReference>
<dbReference type="PANTHER" id="PTHR22574">
    <property type="match status" value="1"/>
</dbReference>
<dbReference type="PANTHER" id="PTHR22574:SF16">
    <property type="entry name" value="GOLGI ASSOCIATED RAB2 INTERACTOR FAMILY MEMBER 6"/>
    <property type="match status" value="1"/>
</dbReference>
<dbReference type="Pfam" id="PF12480">
    <property type="entry name" value="GARIL_Rab2_bd"/>
    <property type="match status" value="1"/>
</dbReference>
<feature type="domain" description="Golgi associated RAB2 interactor protein-like Rab2B-binding" evidence="2">
    <location>
        <begin position="65"/>
        <end position="132"/>
    </location>
</feature>
<organism evidence="3 4">
    <name type="scientific">Crocuta crocuta</name>
    <name type="common">Spotted hyena</name>
    <dbReference type="NCBI Taxonomy" id="9678"/>
    <lineage>
        <taxon>Eukaryota</taxon>
        <taxon>Metazoa</taxon>
        <taxon>Chordata</taxon>
        <taxon>Craniata</taxon>
        <taxon>Vertebrata</taxon>
        <taxon>Euteleostomi</taxon>
        <taxon>Mammalia</taxon>
        <taxon>Eutheria</taxon>
        <taxon>Laurasiatheria</taxon>
        <taxon>Carnivora</taxon>
        <taxon>Feliformia</taxon>
        <taxon>Hyaenidae</taxon>
        <taxon>Crocuta</taxon>
    </lineage>
</organism>